<gene>
    <name evidence="1" type="ORF">HMPREF9015_00981</name>
</gene>
<dbReference type="Gene3D" id="3.40.50.1820">
    <property type="entry name" value="alpha/beta hydrolase"/>
    <property type="match status" value="1"/>
</dbReference>
<dbReference type="RefSeq" id="WP_021747001.1">
    <property type="nucleotide sequence ID" value="NZ_KI271423.1"/>
</dbReference>
<dbReference type="PATRIC" id="fig|888055.3.peg.938"/>
<sequence>MPYAIYVPSKEILEKNKGNISIVLHMEHAGANDTDPMASLTSTKAAAKMASKELQEKNPAIIIVPQVEENRRSTNDVVSSSEANTAIWELLDSVLKEYKGYINESRIYGTGQSMGGMLLLNMAAQRDNFFAGVAILGSQWSNNYNKEFQNNGAPARSPENDPISFNGFGLDKKNYQNWYYMISDDNVLVHTAADDLMATSLWKSIQEYFKAAGIEIAHDEWDPYLSIEEQNKIDRKMTTHDNTKPGTGINWGEFSKGSHMSTWKYGYQVDYPFEWLFEQRRETAQARGKVEQLKNKWLGRDKDGNIKKGSGTAGLNTAQYTPNGKSDIYTEDWKPYIIVSKLISDIPNAEKIVLNKRTGETYKKKSYVEMVRKLYNLLSKEEKTKVKNYKDLVKAEK</sequence>
<evidence type="ECO:0000313" key="2">
    <source>
        <dbReference type="Proteomes" id="UP000016626"/>
    </source>
</evidence>
<dbReference type="InterPro" id="IPR029058">
    <property type="entry name" value="AB_hydrolase_fold"/>
</dbReference>
<dbReference type="eggNOG" id="COG4099">
    <property type="taxonomic scope" value="Bacteria"/>
</dbReference>
<dbReference type="EMBL" id="AWVM01000050">
    <property type="protein sequence ID" value="ERK51958.1"/>
    <property type="molecule type" value="Genomic_DNA"/>
</dbReference>
<dbReference type="HOGENOM" id="CLU_694082_0_0_0"/>
<evidence type="ECO:0008006" key="3">
    <source>
        <dbReference type="Google" id="ProtNLM"/>
    </source>
</evidence>
<comment type="caution">
    <text evidence="1">The sequence shown here is derived from an EMBL/GenBank/DDBJ whole genome shotgun (WGS) entry which is preliminary data.</text>
</comment>
<accession>U2REI6</accession>
<reference evidence="1 2" key="1">
    <citation type="submission" date="2013-06" db="EMBL/GenBank/DDBJ databases">
        <authorList>
            <person name="Weinstock G."/>
            <person name="Sodergren E."/>
            <person name="Lobos E.A."/>
            <person name="Fulton L."/>
            <person name="Fulton R."/>
            <person name="Courtney L."/>
            <person name="Fronick C."/>
            <person name="O'Laughlin M."/>
            <person name="Godfrey J."/>
            <person name="Wilson R.M."/>
            <person name="Miner T."/>
            <person name="Farmer C."/>
            <person name="Delehaunty K."/>
            <person name="Cordes M."/>
            <person name="Minx P."/>
            <person name="Tomlinson C."/>
            <person name="Chen J."/>
            <person name="Wollam A."/>
            <person name="Pepin K.H."/>
            <person name="Bhonagiri V."/>
            <person name="Zhang X."/>
            <person name="Warren W."/>
            <person name="Mitreva M."/>
            <person name="Mardis E.R."/>
            <person name="Wilson R.K."/>
        </authorList>
    </citation>
    <scope>NUCLEOTIDE SEQUENCE [LARGE SCALE GENOMIC DNA]</scope>
    <source>
        <strain evidence="1 2">F0279</strain>
    </source>
</reference>
<name>U2REI6_LEPWF</name>
<dbReference type="SUPFAM" id="SSF53474">
    <property type="entry name" value="alpha/beta-Hydrolases"/>
    <property type="match status" value="1"/>
</dbReference>
<dbReference type="Proteomes" id="UP000016626">
    <property type="component" value="Unassembled WGS sequence"/>
</dbReference>
<organism evidence="1 2">
    <name type="scientific">Leptotrichia wadei (strain F0279)</name>
    <dbReference type="NCBI Taxonomy" id="888055"/>
    <lineage>
        <taxon>Bacteria</taxon>
        <taxon>Fusobacteriati</taxon>
        <taxon>Fusobacteriota</taxon>
        <taxon>Fusobacteriia</taxon>
        <taxon>Fusobacteriales</taxon>
        <taxon>Leptotrichiaceae</taxon>
        <taxon>Leptotrichia</taxon>
    </lineage>
</organism>
<dbReference type="AlphaFoldDB" id="U2REI6"/>
<protein>
    <recommendedName>
        <fullName evidence="3">Peptidase S9 prolyl oligopeptidase catalytic domain-containing protein</fullName>
    </recommendedName>
</protein>
<proteinExistence type="predicted"/>
<evidence type="ECO:0000313" key="1">
    <source>
        <dbReference type="EMBL" id="ERK51958.1"/>
    </source>
</evidence>